<reference evidence="1" key="1">
    <citation type="submission" date="2023-06" db="EMBL/GenBank/DDBJ databases">
        <title>Conoideocrella luteorostrata (Hypocreales: Clavicipitaceae), a potential biocontrol fungus for elongate hemlock scale in United States Christmas tree production areas.</title>
        <authorList>
            <person name="Barrett H."/>
            <person name="Lovett B."/>
            <person name="Macias A.M."/>
            <person name="Stajich J.E."/>
            <person name="Kasson M.T."/>
        </authorList>
    </citation>
    <scope>NUCLEOTIDE SEQUENCE</scope>
    <source>
        <strain evidence="1">ARSEF 14590</strain>
    </source>
</reference>
<sequence>MHKARPTTKYTSTIRPTYWFTVIVEQTQSRMAPLINRHQGLSSMNILVDQDPSHIMGIVDWADDGIEPFDIALWDLRVFLVAAALAAGRTCRNPDLMQIPSPHSAHPVSMRLPPLSCLRTCRIIGIELGDDLHVLDHELSYNVLHALELHAAVPHTLDKQTESPGARIVVGAPVAAKVDHESKKIPEADGPKLRLEHV</sequence>
<comment type="caution">
    <text evidence="1">The sequence shown here is derived from an EMBL/GenBank/DDBJ whole genome shotgun (WGS) entry which is preliminary data.</text>
</comment>
<name>A0AAJ0FYG3_9HYPO</name>
<evidence type="ECO:0008006" key="3">
    <source>
        <dbReference type="Google" id="ProtNLM"/>
    </source>
</evidence>
<dbReference type="EMBL" id="JASWJB010000204">
    <property type="protein sequence ID" value="KAK2593595.1"/>
    <property type="molecule type" value="Genomic_DNA"/>
</dbReference>
<keyword evidence="2" id="KW-1185">Reference proteome</keyword>
<evidence type="ECO:0000313" key="2">
    <source>
        <dbReference type="Proteomes" id="UP001251528"/>
    </source>
</evidence>
<organism evidence="1 2">
    <name type="scientific">Conoideocrella luteorostrata</name>
    <dbReference type="NCBI Taxonomy" id="1105319"/>
    <lineage>
        <taxon>Eukaryota</taxon>
        <taxon>Fungi</taxon>
        <taxon>Dikarya</taxon>
        <taxon>Ascomycota</taxon>
        <taxon>Pezizomycotina</taxon>
        <taxon>Sordariomycetes</taxon>
        <taxon>Hypocreomycetidae</taxon>
        <taxon>Hypocreales</taxon>
        <taxon>Clavicipitaceae</taxon>
        <taxon>Conoideocrella</taxon>
    </lineage>
</organism>
<dbReference type="AlphaFoldDB" id="A0AAJ0FYG3"/>
<evidence type="ECO:0000313" key="1">
    <source>
        <dbReference type="EMBL" id="KAK2593595.1"/>
    </source>
</evidence>
<gene>
    <name evidence="1" type="ORF">QQS21_008683</name>
</gene>
<protein>
    <recommendedName>
        <fullName evidence="3">Aminoglycoside phosphotransferase domain-containing protein</fullName>
    </recommendedName>
</protein>
<accession>A0AAJ0FYG3</accession>
<proteinExistence type="predicted"/>
<dbReference type="Proteomes" id="UP001251528">
    <property type="component" value="Unassembled WGS sequence"/>
</dbReference>